<evidence type="ECO:0000256" key="1">
    <source>
        <dbReference type="SAM" id="Phobius"/>
    </source>
</evidence>
<feature type="domain" description="Mce/MlaD" evidence="2">
    <location>
        <begin position="41"/>
        <end position="117"/>
    </location>
</feature>
<feature type="transmembrane region" description="Helical" evidence="1">
    <location>
        <begin position="12"/>
        <end position="30"/>
    </location>
</feature>
<dbReference type="RefSeq" id="WP_187255568.1">
    <property type="nucleotide sequence ID" value="NZ_JBHULF010000006.1"/>
</dbReference>
<gene>
    <name evidence="3" type="ORF">BC349_04690</name>
</gene>
<keyword evidence="1" id="KW-1133">Transmembrane helix</keyword>
<dbReference type="PANTHER" id="PTHR33371:SF4">
    <property type="entry name" value="INTERMEMBRANE PHOSPHOLIPID TRANSPORT SYSTEM BINDING PROTEIN MLAD"/>
    <property type="match status" value="1"/>
</dbReference>
<dbReference type="Pfam" id="PF02470">
    <property type="entry name" value="MlaD"/>
    <property type="match status" value="1"/>
</dbReference>
<reference evidence="3 4" key="1">
    <citation type="submission" date="2016-07" db="EMBL/GenBank/DDBJ databases">
        <title>Genome analysis of Flavihumibacter stibioxidans YS-17.</title>
        <authorList>
            <person name="Shi K."/>
            <person name="Han Y."/>
            <person name="Wang G."/>
        </authorList>
    </citation>
    <scope>NUCLEOTIDE SEQUENCE [LARGE SCALE GENOMIC DNA]</scope>
    <source>
        <strain evidence="3 4">YS-17</strain>
    </source>
</reference>
<dbReference type="InterPro" id="IPR003399">
    <property type="entry name" value="Mce/MlaD"/>
</dbReference>
<comment type="caution">
    <text evidence="3">The sequence shown here is derived from an EMBL/GenBank/DDBJ whole genome shotgun (WGS) entry which is preliminary data.</text>
</comment>
<dbReference type="PANTHER" id="PTHR33371">
    <property type="entry name" value="INTERMEMBRANE PHOSPHOLIPID TRANSPORT SYSTEM BINDING PROTEIN MLAD-RELATED"/>
    <property type="match status" value="1"/>
</dbReference>
<sequence length="334" mass="36147">MADKRINNLKLGIFTIAGILFLVITLYMIGRDQNLFGSNIIIKAHFRNAQGVVPGNNVRYSGIQVGTVSSVNLINDTLIEINMLIDEKSSSKILTNALAAIGTEGLIGNRIINLLPGEGTGTPIREGDLLKAKKTTDTDAILETLSITNQNASVLSAELVQTVNRINRSTALWKILNDDTLATDLRASLLNIRQASEKTNHLVSELNGLVADVKNGEGTAGRLLYDTTLAVQLSAALTKLDEAANNASSLTGKLDGLLSGIQQDLETGKGPANAILKDSSMVNKLQNSLTNIEKSTFAFNENMEALKHNFLFRGYFRKQQKKQVKDSVNSLKTP</sequence>
<keyword evidence="4" id="KW-1185">Reference proteome</keyword>
<protein>
    <submittedName>
        <fullName evidence="3">Mammalian cell entry protein</fullName>
    </submittedName>
</protein>
<evidence type="ECO:0000313" key="4">
    <source>
        <dbReference type="Proteomes" id="UP000765802"/>
    </source>
</evidence>
<accession>A0ABR7M5G0</accession>
<keyword evidence="1" id="KW-0472">Membrane</keyword>
<dbReference type="InterPro" id="IPR052336">
    <property type="entry name" value="MlaD_Phospholipid_Transporter"/>
</dbReference>
<proteinExistence type="predicted"/>
<evidence type="ECO:0000259" key="2">
    <source>
        <dbReference type="Pfam" id="PF02470"/>
    </source>
</evidence>
<name>A0ABR7M5G0_9BACT</name>
<evidence type="ECO:0000313" key="3">
    <source>
        <dbReference type="EMBL" id="MBC6490249.1"/>
    </source>
</evidence>
<keyword evidence="1" id="KW-0812">Transmembrane</keyword>
<organism evidence="3 4">
    <name type="scientific">Flavihumibacter stibioxidans</name>
    <dbReference type="NCBI Taxonomy" id="1834163"/>
    <lineage>
        <taxon>Bacteria</taxon>
        <taxon>Pseudomonadati</taxon>
        <taxon>Bacteroidota</taxon>
        <taxon>Chitinophagia</taxon>
        <taxon>Chitinophagales</taxon>
        <taxon>Chitinophagaceae</taxon>
        <taxon>Flavihumibacter</taxon>
    </lineage>
</organism>
<dbReference type="Proteomes" id="UP000765802">
    <property type="component" value="Unassembled WGS sequence"/>
</dbReference>
<dbReference type="EMBL" id="MBUA01000001">
    <property type="protein sequence ID" value="MBC6490249.1"/>
    <property type="molecule type" value="Genomic_DNA"/>
</dbReference>